<reference evidence="1 2" key="1">
    <citation type="submission" date="2020-07" db="EMBL/GenBank/DDBJ databases">
        <title>Genomic Encyclopedia of Type Strains, Phase IV (KMG-V): Genome sequencing to study the core and pangenomes of soil and plant-associated prokaryotes.</title>
        <authorList>
            <person name="Whitman W."/>
        </authorList>
    </citation>
    <scope>NUCLEOTIDE SEQUENCE [LARGE SCALE GENOMIC DNA]</scope>
    <source>
        <strain evidence="1 2">M8UP22</strain>
    </source>
</reference>
<organism evidence="1 2">
    <name type="scientific">Tunturiibacter lichenicola</name>
    <dbReference type="NCBI Taxonomy" id="2051959"/>
    <lineage>
        <taxon>Bacteria</taxon>
        <taxon>Pseudomonadati</taxon>
        <taxon>Acidobacteriota</taxon>
        <taxon>Terriglobia</taxon>
        <taxon>Terriglobales</taxon>
        <taxon>Acidobacteriaceae</taxon>
        <taxon>Tunturiibacter</taxon>
    </lineage>
</organism>
<evidence type="ECO:0000313" key="2">
    <source>
        <dbReference type="Proteomes" id="UP000564385"/>
    </source>
</evidence>
<evidence type="ECO:0000313" key="1">
    <source>
        <dbReference type="EMBL" id="NYF91122.1"/>
    </source>
</evidence>
<gene>
    <name evidence="1" type="ORF">HDF08_003224</name>
</gene>
<dbReference type="AlphaFoldDB" id="A0A852VP27"/>
<proteinExistence type="predicted"/>
<protein>
    <submittedName>
        <fullName evidence="1">Uncharacterized protein</fullName>
    </submittedName>
</protein>
<dbReference type="EMBL" id="JACCCU010000002">
    <property type="protein sequence ID" value="NYF91122.1"/>
    <property type="molecule type" value="Genomic_DNA"/>
</dbReference>
<comment type="caution">
    <text evidence="1">The sequence shown here is derived from an EMBL/GenBank/DDBJ whole genome shotgun (WGS) entry which is preliminary data.</text>
</comment>
<name>A0A852VP27_9BACT</name>
<dbReference type="Proteomes" id="UP000564385">
    <property type="component" value="Unassembled WGS sequence"/>
</dbReference>
<sequence>MTSRKVDVRELIAWGLDEYSYRDDVTGFNSRELTARIAKAGAKLAEHARYTSISALLERETRDIQPLLATVTQREDLQAEYRGLNWMLGVVDLRLLLAFQRRLIFNPSRQALCMPAQNDWHGLISLTVGSQRSTEHVLVHNDSDTDRLDISLHSNNPDLQLRFTPKTSGFGALPLSLYGGTPFFEVAELRGRWFLRDGYHRAYHLLRAGVDRTPAVVIHTRSIEELGATAPWFFGEEQIFSDRPPRVTDFLDDDLILHYERTALRKLIRIRVEESLQPFDEVQEQEERL</sequence>
<accession>A0A852VP27</accession>